<reference evidence="4 5" key="1">
    <citation type="submission" date="2016-02" db="EMBL/GenBank/DDBJ databases">
        <title>Genome sequence of Halalkalicoccus paucihalophilus DSM 24557.</title>
        <authorList>
            <person name="Poehlein A."/>
            <person name="Daniel R."/>
        </authorList>
    </citation>
    <scope>NUCLEOTIDE SEQUENCE [LARGE SCALE GENOMIC DNA]</scope>
    <source>
        <strain evidence="4 5">DSM 24557</strain>
    </source>
</reference>
<organism evidence="4 5">
    <name type="scientific">Halalkalicoccus paucihalophilus</name>
    <dbReference type="NCBI Taxonomy" id="1008153"/>
    <lineage>
        <taxon>Archaea</taxon>
        <taxon>Methanobacteriati</taxon>
        <taxon>Methanobacteriota</taxon>
        <taxon>Stenosarchaea group</taxon>
        <taxon>Halobacteria</taxon>
        <taxon>Halobacteriales</taxon>
        <taxon>Halococcaceae</taxon>
        <taxon>Halalkalicoccus</taxon>
    </lineage>
</organism>
<evidence type="ECO:0000256" key="2">
    <source>
        <dbReference type="RuleBase" id="RU003707"/>
    </source>
</evidence>
<evidence type="ECO:0000256" key="3">
    <source>
        <dbReference type="SAM" id="MobiDB-lite"/>
    </source>
</evidence>
<comment type="caution">
    <text evidence="4">The sequence shown here is derived from an EMBL/GenBank/DDBJ whole genome shotgun (WGS) entry which is preliminary data.</text>
</comment>
<keyword evidence="5" id="KW-1185">Reference proteome</keyword>
<feature type="compositionally biased region" description="Polar residues" evidence="3">
    <location>
        <begin position="70"/>
        <end position="79"/>
    </location>
</feature>
<dbReference type="PROSITE" id="PS00166">
    <property type="entry name" value="ENOYL_COA_HYDRATASE"/>
    <property type="match status" value="1"/>
</dbReference>
<dbReference type="Proteomes" id="UP000075321">
    <property type="component" value="Unassembled WGS sequence"/>
</dbReference>
<dbReference type="RefSeq" id="WP_066381101.1">
    <property type="nucleotide sequence ID" value="NZ_LTAZ01000004.1"/>
</dbReference>
<accession>A0A151AFP6</accession>
<gene>
    <name evidence="4" type="ORF">HAPAU_15120</name>
</gene>
<dbReference type="GO" id="GO:0006635">
    <property type="term" value="P:fatty acid beta-oxidation"/>
    <property type="evidence" value="ECO:0007669"/>
    <property type="project" value="TreeGrafter"/>
</dbReference>
<comment type="similarity">
    <text evidence="1 2">Belongs to the enoyl-CoA hydratase/isomerase family.</text>
</comment>
<dbReference type="CDD" id="cd06558">
    <property type="entry name" value="crotonase-like"/>
    <property type="match status" value="1"/>
</dbReference>
<dbReference type="EC" id="4.2.1.116" evidence="4"/>
<sequence>MFDPTHLTYEIEDSTALIRLDRPGKLNALSEALVAELDAGMHRAVDDGVRAVVLTGTGEAFSSGYDLTESGGTPESGSLPSVEDGLDRQRRVLPVFETIHELPVPVIAAVNGHALAGGSDLALTCDLTIAGESATFGYPGVRMGGLSLSLVYPFVMGIKHARELMYTGKTIDAAEAERIGMVNRTVPDEELMDAAFEEVDAIKKTPRATLRITKHMLNDVVEMQGYRPAVRNSGYMATLSHQTEYGKTFFEIRENEGIGAAIEWMNETDKP</sequence>
<dbReference type="InterPro" id="IPR018376">
    <property type="entry name" value="Enoyl-CoA_hyd/isom_CS"/>
</dbReference>
<proteinExistence type="inferred from homology"/>
<dbReference type="AlphaFoldDB" id="A0A151AFP6"/>
<dbReference type="EMBL" id="LTAZ01000004">
    <property type="protein sequence ID" value="KYH26414.1"/>
    <property type="molecule type" value="Genomic_DNA"/>
</dbReference>
<dbReference type="PATRIC" id="fig|1008153.3.peg.1529"/>
<dbReference type="InterPro" id="IPR029045">
    <property type="entry name" value="ClpP/crotonase-like_dom_sf"/>
</dbReference>
<evidence type="ECO:0000313" key="5">
    <source>
        <dbReference type="Proteomes" id="UP000075321"/>
    </source>
</evidence>
<keyword evidence="4" id="KW-0456">Lyase</keyword>
<dbReference type="PANTHER" id="PTHR11941">
    <property type="entry name" value="ENOYL-COA HYDRATASE-RELATED"/>
    <property type="match status" value="1"/>
</dbReference>
<evidence type="ECO:0000313" key="4">
    <source>
        <dbReference type="EMBL" id="KYH26414.1"/>
    </source>
</evidence>
<dbReference type="InterPro" id="IPR001753">
    <property type="entry name" value="Enoyl-CoA_hydra/iso"/>
</dbReference>
<dbReference type="PANTHER" id="PTHR11941:SF124">
    <property type="entry name" value="ENOYL-COA HYDRATASE ECHA13-RELATED"/>
    <property type="match status" value="1"/>
</dbReference>
<dbReference type="GO" id="GO:0043956">
    <property type="term" value="F:3-hydroxypropionyl-CoA dehydratase activity"/>
    <property type="evidence" value="ECO:0007669"/>
    <property type="project" value="UniProtKB-EC"/>
</dbReference>
<feature type="region of interest" description="Disordered" evidence="3">
    <location>
        <begin position="64"/>
        <end position="84"/>
    </location>
</feature>
<evidence type="ECO:0000256" key="1">
    <source>
        <dbReference type="ARBA" id="ARBA00005254"/>
    </source>
</evidence>
<protein>
    <submittedName>
        <fullName evidence="4">3-hydroxypropionyl-coenzyme A dehydratase</fullName>
        <ecNumber evidence="4">4.2.1.116</ecNumber>
    </submittedName>
</protein>
<dbReference type="SUPFAM" id="SSF52096">
    <property type="entry name" value="ClpP/crotonase"/>
    <property type="match status" value="1"/>
</dbReference>
<dbReference type="Gene3D" id="3.90.226.10">
    <property type="entry name" value="2-enoyl-CoA Hydratase, Chain A, domain 1"/>
    <property type="match status" value="1"/>
</dbReference>
<name>A0A151AFP6_9EURY</name>
<dbReference type="Pfam" id="PF00378">
    <property type="entry name" value="ECH_1"/>
    <property type="match status" value="1"/>
</dbReference>
<dbReference type="OrthoDB" id="27846at2157"/>